<evidence type="ECO:0000256" key="1">
    <source>
        <dbReference type="SAM" id="Phobius"/>
    </source>
</evidence>
<dbReference type="EMBL" id="KV450564">
    <property type="protein sequence ID" value="OAY21966.1"/>
    <property type="molecule type" value="Genomic_DNA"/>
</dbReference>
<proteinExistence type="predicted"/>
<accession>A0A199UBG5</accession>
<keyword evidence="1" id="KW-1133">Transmembrane helix</keyword>
<gene>
    <name evidence="2" type="ORF">MANES_S041200</name>
</gene>
<sequence length="43" mass="5175">MIIFYENVYLFITSHIFPSILKSLAILCFFGYPKIFCYFGNHY</sequence>
<keyword evidence="1" id="KW-0812">Transmembrane</keyword>
<feature type="transmembrane region" description="Helical" evidence="1">
    <location>
        <begin position="20"/>
        <end position="39"/>
    </location>
</feature>
<organism evidence="2">
    <name type="scientific">Manihot esculenta</name>
    <name type="common">Cassava</name>
    <name type="synonym">Jatropha manihot</name>
    <dbReference type="NCBI Taxonomy" id="3983"/>
    <lineage>
        <taxon>Eukaryota</taxon>
        <taxon>Viridiplantae</taxon>
        <taxon>Streptophyta</taxon>
        <taxon>Embryophyta</taxon>
        <taxon>Tracheophyta</taxon>
        <taxon>Spermatophyta</taxon>
        <taxon>Magnoliopsida</taxon>
        <taxon>eudicotyledons</taxon>
        <taxon>Gunneridae</taxon>
        <taxon>Pentapetalae</taxon>
        <taxon>rosids</taxon>
        <taxon>fabids</taxon>
        <taxon>Malpighiales</taxon>
        <taxon>Euphorbiaceae</taxon>
        <taxon>Crotonoideae</taxon>
        <taxon>Manihoteae</taxon>
        <taxon>Manihot</taxon>
    </lineage>
</organism>
<protein>
    <submittedName>
        <fullName evidence="2">Uncharacterized protein</fullName>
    </submittedName>
</protein>
<name>A0A199UBG5_MANES</name>
<reference evidence="2" key="1">
    <citation type="submission" date="2016-02" db="EMBL/GenBank/DDBJ databases">
        <title>WGS assembly of Manihot esculenta.</title>
        <authorList>
            <person name="Bredeson J.V."/>
            <person name="Prochnik S.E."/>
            <person name="Lyons J.B."/>
            <person name="Schmutz J."/>
            <person name="Grimwood J."/>
            <person name="Vrebalov J."/>
            <person name="Bart R.S."/>
            <person name="Amuge T."/>
            <person name="Ferguson M.E."/>
            <person name="Green R."/>
            <person name="Putnam N."/>
            <person name="Stites J."/>
            <person name="Rounsley S."/>
            <person name="Rokhsar D.S."/>
        </authorList>
    </citation>
    <scope>NUCLEOTIDE SEQUENCE [LARGE SCALE GENOMIC DNA]</scope>
    <source>
        <tissue evidence="2">Leaf</tissue>
    </source>
</reference>
<dbReference type="AlphaFoldDB" id="A0A199UBG5"/>
<evidence type="ECO:0000313" key="2">
    <source>
        <dbReference type="EMBL" id="OAY21966.1"/>
    </source>
</evidence>
<keyword evidence="1" id="KW-0472">Membrane</keyword>